<proteinExistence type="predicted"/>
<feature type="domain" description="Chromo" evidence="3">
    <location>
        <begin position="452"/>
        <end position="520"/>
    </location>
</feature>
<evidence type="ECO:0000313" key="5">
    <source>
        <dbReference type="Proteomes" id="UP000191612"/>
    </source>
</evidence>
<evidence type="ECO:0000259" key="3">
    <source>
        <dbReference type="PROSITE" id="PS50013"/>
    </source>
</evidence>
<reference evidence="5" key="1">
    <citation type="journal article" date="2017" name="Nat. Microbiol.">
        <title>Global analysis of biosynthetic gene clusters reveals vast potential of secondary metabolite production in Penicillium species.</title>
        <authorList>
            <person name="Nielsen J.C."/>
            <person name="Grijseels S."/>
            <person name="Prigent S."/>
            <person name="Ji B."/>
            <person name="Dainat J."/>
            <person name="Nielsen K.F."/>
            <person name="Frisvad J.C."/>
            <person name="Workman M."/>
            <person name="Nielsen J."/>
        </authorList>
    </citation>
    <scope>NUCLEOTIDE SEQUENCE [LARGE SCALE GENOMIC DNA]</scope>
    <source>
        <strain evidence="5">IBT 29525</strain>
    </source>
</reference>
<accession>A0A1V6R5X5</accession>
<organism evidence="4 5">
    <name type="scientific">Penicillium solitum</name>
    <dbReference type="NCBI Taxonomy" id="60172"/>
    <lineage>
        <taxon>Eukaryota</taxon>
        <taxon>Fungi</taxon>
        <taxon>Dikarya</taxon>
        <taxon>Ascomycota</taxon>
        <taxon>Pezizomycotina</taxon>
        <taxon>Eurotiomycetes</taxon>
        <taxon>Eurotiomycetidae</taxon>
        <taxon>Eurotiales</taxon>
        <taxon>Aspergillaceae</taxon>
        <taxon>Penicillium</taxon>
    </lineage>
</organism>
<dbReference type="CDD" id="cd00024">
    <property type="entry name" value="CD_CSD"/>
    <property type="match status" value="1"/>
</dbReference>
<evidence type="ECO:0000256" key="1">
    <source>
        <dbReference type="ARBA" id="ARBA00011353"/>
    </source>
</evidence>
<dbReference type="InterPro" id="IPR023780">
    <property type="entry name" value="Chromo_domain"/>
</dbReference>
<dbReference type="InterPro" id="IPR000953">
    <property type="entry name" value="Chromo/chromo_shadow_dom"/>
</dbReference>
<dbReference type="GO" id="GO:0006338">
    <property type="term" value="P:chromatin remodeling"/>
    <property type="evidence" value="ECO:0007669"/>
    <property type="project" value="UniProtKB-ARBA"/>
</dbReference>
<feature type="region of interest" description="Disordered" evidence="2">
    <location>
        <begin position="1"/>
        <end position="61"/>
    </location>
</feature>
<comment type="caution">
    <text evidence="4">The sequence shown here is derived from an EMBL/GenBank/DDBJ whole genome shotgun (WGS) entry which is preliminary data.</text>
</comment>
<keyword evidence="5" id="KW-1185">Reference proteome</keyword>
<feature type="compositionally biased region" description="Polar residues" evidence="2">
    <location>
        <begin position="16"/>
        <end position="55"/>
    </location>
</feature>
<comment type="subunit">
    <text evidence="1">Component of the NuA4 histone acetyltransferase complex.</text>
</comment>
<dbReference type="InterPro" id="IPR016197">
    <property type="entry name" value="Chromo-like_dom_sf"/>
</dbReference>
<evidence type="ECO:0000256" key="2">
    <source>
        <dbReference type="SAM" id="MobiDB-lite"/>
    </source>
</evidence>
<feature type="compositionally biased region" description="Basic and acidic residues" evidence="2">
    <location>
        <begin position="435"/>
        <end position="446"/>
    </location>
</feature>
<dbReference type="SUPFAM" id="SSF54160">
    <property type="entry name" value="Chromo domain-like"/>
    <property type="match status" value="1"/>
</dbReference>
<dbReference type="Gene3D" id="2.40.50.40">
    <property type="match status" value="1"/>
</dbReference>
<dbReference type="Pfam" id="PF00385">
    <property type="entry name" value="Chromo"/>
    <property type="match status" value="1"/>
</dbReference>
<gene>
    <name evidence="4" type="ORF">PENSOL_c015G03959</name>
</gene>
<evidence type="ECO:0000313" key="4">
    <source>
        <dbReference type="EMBL" id="OQD96667.1"/>
    </source>
</evidence>
<protein>
    <recommendedName>
        <fullName evidence="3">Chromo domain-containing protein</fullName>
    </recommendedName>
</protein>
<sequence length="520" mass="57998">MDRPQDMEGTMGGGARTSTLAQASLSSGDNFSDSTSASRESKTATNTPPSQSSCPSFPGEPYDLVVPPDARILRPRSLEDIDDVIEELKAEFDRHTLDTHTPRPSQYIWAHNIPQRLFAQIEADLELFPGVRVTVAHAKSSVLLKVMPGRQHERIICNFRGIVLGCLNSMGLYLQNGDFTGQGAERTPGVVTSKEPDWAFGPYDARVDSAADEYPSLVLEVGVSESLDQLRQDAHWWYANTNQETKLVILIDVTTDDPYRVNFEVWTEVVNQPTAHSTRNHPTTVLQCTQRASLQNGVVTGAPLILDFTTLMHRAPLVGEHNISLGAADLALIVVGPIKYLSQLPNDNVTLQIDHDSNKKTKLAVELYYSNKLVPSKLRQKFVGKFRVLERVGRVAYKLDLPDSWLQKRIHPVIGVAHLEPAPHGDDPWGTQPADTHEPTFDKRFPNDADRYDVERILAKEIRPARGRPRAEGSRGTTTWYLVRWAGQSAKEDQWIPDSETKGCRELVDEFERGNNAPEA</sequence>
<dbReference type="InterPro" id="IPR056924">
    <property type="entry name" value="SH3_Tf2-1"/>
</dbReference>
<dbReference type="PROSITE" id="PS50013">
    <property type="entry name" value="CHROMO_2"/>
    <property type="match status" value="1"/>
</dbReference>
<dbReference type="EMBL" id="MDYO01000015">
    <property type="protein sequence ID" value="OQD96667.1"/>
    <property type="molecule type" value="Genomic_DNA"/>
</dbReference>
<dbReference type="AlphaFoldDB" id="A0A1V6R5X5"/>
<name>A0A1V6R5X5_9EURO</name>
<dbReference type="STRING" id="60172.A0A1V6R5X5"/>
<dbReference type="Pfam" id="PF24626">
    <property type="entry name" value="SH3_Tf2-1"/>
    <property type="match status" value="1"/>
</dbReference>
<feature type="region of interest" description="Disordered" evidence="2">
    <location>
        <begin position="425"/>
        <end position="446"/>
    </location>
</feature>
<dbReference type="Proteomes" id="UP000191612">
    <property type="component" value="Unassembled WGS sequence"/>
</dbReference>
<dbReference type="SMART" id="SM00298">
    <property type="entry name" value="CHROMO"/>
    <property type="match status" value="1"/>
</dbReference>